<comment type="caution">
    <text evidence="3">The sequence shown here is derived from an EMBL/GenBank/DDBJ whole genome shotgun (WGS) entry which is preliminary data.</text>
</comment>
<keyword evidence="4" id="KW-1185">Reference proteome</keyword>
<reference evidence="3 4" key="1">
    <citation type="submission" date="2007-06" db="EMBL/GenBank/DDBJ databases">
        <authorList>
            <person name="Shimkets L."/>
            <person name="Ferriera S."/>
            <person name="Johnson J."/>
            <person name="Kravitz S."/>
            <person name="Beeson K."/>
            <person name="Sutton G."/>
            <person name="Rogers Y.-H."/>
            <person name="Friedman R."/>
            <person name="Frazier M."/>
            <person name="Venter J.C."/>
        </authorList>
    </citation>
    <scope>NUCLEOTIDE SEQUENCE [LARGE SCALE GENOMIC DNA]</scope>
    <source>
        <strain evidence="3 4">SIR-1</strain>
    </source>
</reference>
<feature type="region of interest" description="Disordered" evidence="1">
    <location>
        <begin position="22"/>
        <end position="81"/>
    </location>
</feature>
<organism evidence="3 4">
    <name type="scientific">Plesiocystis pacifica SIR-1</name>
    <dbReference type="NCBI Taxonomy" id="391625"/>
    <lineage>
        <taxon>Bacteria</taxon>
        <taxon>Pseudomonadati</taxon>
        <taxon>Myxococcota</taxon>
        <taxon>Polyangia</taxon>
        <taxon>Nannocystales</taxon>
        <taxon>Nannocystaceae</taxon>
        <taxon>Plesiocystis</taxon>
    </lineage>
</organism>
<dbReference type="OrthoDB" id="5510995at2"/>
<proteinExistence type="predicted"/>
<dbReference type="PROSITE" id="PS51257">
    <property type="entry name" value="PROKAR_LIPOPROTEIN"/>
    <property type="match status" value="1"/>
</dbReference>
<dbReference type="RefSeq" id="WP_006974527.1">
    <property type="nucleotide sequence ID" value="NZ_ABCS01000067.1"/>
</dbReference>
<dbReference type="AlphaFoldDB" id="A6GCT6"/>
<evidence type="ECO:0008006" key="5">
    <source>
        <dbReference type="Google" id="ProtNLM"/>
    </source>
</evidence>
<dbReference type="STRING" id="391625.PPSIR1_18637"/>
<evidence type="ECO:0000256" key="2">
    <source>
        <dbReference type="SAM" id="SignalP"/>
    </source>
</evidence>
<evidence type="ECO:0000256" key="1">
    <source>
        <dbReference type="SAM" id="MobiDB-lite"/>
    </source>
</evidence>
<dbReference type="Proteomes" id="UP000005801">
    <property type="component" value="Unassembled WGS sequence"/>
</dbReference>
<dbReference type="Gene3D" id="2.60.120.430">
    <property type="entry name" value="Galactose-binding lectin"/>
    <property type="match status" value="1"/>
</dbReference>
<dbReference type="EMBL" id="ABCS01000067">
    <property type="protein sequence ID" value="EDM76352.1"/>
    <property type="molecule type" value="Genomic_DNA"/>
</dbReference>
<feature type="chain" id="PRO_5002697315" description="CBM11 domain-containing protein" evidence="2">
    <location>
        <begin position="21"/>
        <end position="268"/>
    </location>
</feature>
<feature type="compositionally biased region" description="Acidic residues" evidence="1">
    <location>
        <begin position="34"/>
        <end position="64"/>
    </location>
</feature>
<name>A6GCT6_9BACT</name>
<dbReference type="eggNOG" id="ENOG5031CZZ">
    <property type="taxonomic scope" value="Bacteria"/>
</dbReference>
<feature type="signal peptide" evidence="2">
    <location>
        <begin position="1"/>
        <end position="20"/>
    </location>
</feature>
<protein>
    <recommendedName>
        <fullName evidence="5">CBM11 domain-containing protein</fullName>
    </recommendedName>
</protein>
<evidence type="ECO:0000313" key="4">
    <source>
        <dbReference type="Proteomes" id="UP000005801"/>
    </source>
</evidence>
<sequence length="268" mass="28004">MRIKTLLVSCATLSLFVACGGDDGAGSGYTTENADADEGEDGDTMGESGEDTDGSTDGDSDSTDSGDGGIPIEPDNMIDNFEDGDNALIPNGGRQGYWYTFNDASEGSTQSPAEDAVAPEMGGAAGTSMAMHTTGSGFAEWGAGIGIDLNNAGDPEGMTNGVKMPYDSSSYTGIVLMAKGNSQIRASVQLSSTIPPEEGGTCELDCDPHGKVLLLTDEWQQFTLPFDELNQEGWGSPAAWDSSIVVGIQFKAGKDTDFDFWVDEIGFY</sequence>
<gene>
    <name evidence="3" type="ORF">PPSIR1_18637</name>
</gene>
<dbReference type="SUPFAM" id="SSF49785">
    <property type="entry name" value="Galactose-binding domain-like"/>
    <property type="match status" value="1"/>
</dbReference>
<dbReference type="InterPro" id="IPR008979">
    <property type="entry name" value="Galactose-bd-like_sf"/>
</dbReference>
<keyword evidence="2" id="KW-0732">Signal</keyword>
<accession>A6GCT6</accession>
<evidence type="ECO:0000313" key="3">
    <source>
        <dbReference type="EMBL" id="EDM76352.1"/>
    </source>
</evidence>